<feature type="chain" id="PRO_5045279886" evidence="3">
    <location>
        <begin position="20"/>
        <end position="317"/>
    </location>
</feature>
<feature type="signal peptide" evidence="3">
    <location>
        <begin position="1"/>
        <end position="19"/>
    </location>
</feature>
<reference evidence="4 5" key="1">
    <citation type="submission" date="2023-01" db="EMBL/GenBank/DDBJ databases">
        <title>Analysis of 21 Apiospora genomes using comparative genomics revels a genus with tremendous synthesis potential of carbohydrate active enzymes and secondary metabolites.</title>
        <authorList>
            <person name="Sorensen T."/>
        </authorList>
    </citation>
    <scope>NUCLEOTIDE SEQUENCE [LARGE SCALE GENOMIC DNA]</scope>
    <source>
        <strain evidence="4 5">CBS 83171</strain>
    </source>
</reference>
<gene>
    <name evidence="4" type="ORF">PG996_004893</name>
</gene>
<evidence type="ECO:0000313" key="4">
    <source>
        <dbReference type="EMBL" id="KAK8071545.1"/>
    </source>
</evidence>
<feature type="region of interest" description="Disordered" evidence="1">
    <location>
        <begin position="239"/>
        <end position="317"/>
    </location>
</feature>
<comment type="caution">
    <text evidence="4">The sequence shown here is derived from an EMBL/GenBank/DDBJ whole genome shotgun (WGS) entry which is preliminary data.</text>
</comment>
<evidence type="ECO:0000256" key="2">
    <source>
        <dbReference type="SAM" id="Phobius"/>
    </source>
</evidence>
<evidence type="ECO:0000313" key="5">
    <source>
        <dbReference type="Proteomes" id="UP001446871"/>
    </source>
</evidence>
<feature type="region of interest" description="Disordered" evidence="1">
    <location>
        <begin position="168"/>
        <end position="204"/>
    </location>
</feature>
<evidence type="ECO:0000256" key="1">
    <source>
        <dbReference type="SAM" id="MobiDB-lite"/>
    </source>
</evidence>
<feature type="compositionally biased region" description="Pro residues" evidence="1">
    <location>
        <begin position="193"/>
        <end position="202"/>
    </location>
</feature>
<sequence>MNTATILYFLLVHLDLVRSQSNLPNSPVPGVCYSTCNDAYLVLQKVGSNNTSLLCQEDSSFMQYKQACEECVQNRNASTAALGAYLGICEPANPTVTGTSIIQLITTNVAISTEIGGVGTVLTAQVVYPSYPGDLATTAVSTATTLVGGRSTVSTIYATYTELPRPLFGTIPPTTSTTQSPSATANQTSGPSIPAPSAPAPAPATTRSLAWMAGPVVGGVAAIAVVAALSWWWRRKRRQTTHSDGAANPTTREGNGQFEKPELPASPALGAGRRQEIGGNPILELEAGGGGGGAVYEADAGQDCGSLGQGAAQVVRT</sequence>
<organism evidence="4 5">
    <name type="scientific">Apiospora saccharicola</name>
    <dbReference type="NCBI Taxonomy" id="335842"/>
    <lineage>
        <taxon>Eukaryota</taxon>
        <taxon>Fungi</taxon>
        <taxon>Dikarya</taxon>
        <taxon>Ascomycota</taxon>
        <taxon>Pezizomycotina</taxon>
        <taxon>Sordariomycetes</taxon>
        <taxon>Xylariomycetidae</taxon>
        <taxon>Amphisphaeriales</taxon>
        <taxon>Apiosporaceae</taxon>
        <taxon>Apiospora</taxon>
    </lineage>
</organism>
<dbReference type="Proteomes" id="UP001446871">
    <property type="component" value="Unassembled WGS sequence"/>
</dbReference>
<evidence type="ECO:0000256" key="3">
    <source>
        <dbReference type="SAM" id="SignalP"/>
    </source>
</evidence>
<keyword evidence="2" id="KW-0472">Membrane</keyword>
<keyword evidence="2" id="KW-1133">Transmembrane helix</keyword>
<keyword evidence="2" id="KW-0812">Transmembrane</keyword>
<keyword evidence="5" id="KW-1185">Reference proteome</keyword>
<proteinExistence type="predicted"/>
<dbReference type="EMBL" id="JAQQWM010000003">
    <property type="protein sequence ID" value="KAK8071545.1"/>
    <property type="molecule type" value="Genomic_DNA"/>
</dbReference>
<feature type="transmembrane region" description="Helical" evidence="2">
    <location>
        <begin position="209"/>
        <end position="233"/>
    </location>
</feature>
<protein>
    <submittedName>
        <fullName evidence="4">Uncharacterized protein</fullName>
    </submittedName>
</protein>
<feature type="compositionally biased region" description="Low complexity" evidence="1">
    <location>
        <begin position="170"/>
        <end position="192"/>
    </location>
</feature>
<name>A0ABR1VJY4_9PEZI</name>
<accession>A0ABR1VJY4</accession>
<keyword evidence="3" id="KW-0732">Signal</keyword>